<protein>
    <recommendedName>
        <fullName evidence="4">DUF995 domain-containing protein</fullName>
    </recommendedName>
</protein>
<keyword evidence="1" id="KW-0732">Signal</keyword>
<name>A0A3S3LNR8_9RHOB</name>
<evidence type="ECO:0000313" key="3">
    <source>
        <dbReference type="Proteomes" id="UP000288071"/>
    </source>
</evidence>
<dbReference type="Proteomes" id="UP000288071">
    <property type="component" value="Unassembled WGS sequence"/>
</dbReference>
<evidence type="ECO:0000256" key="1">
    <source>
        <dbReference type="SAM" id="SignalP"/>
    </source>
</evidence>
<proteinExistence type="predicted"/>
<feature type="chain" id="PRO_5018571104" description="DUF995 domain-containing protein" evidence="1">
    <location>
        <begin position="21"/>
        <end position="136"/>
    </location>
</feature>
<reference evidence="2" key="1">
    <citation type="submission" date="2019-01" db="EMBL/GenBank/DDBJ databases">
        <title>Sinorhodobacter populi sp. nov. isolated from the symptomatic bark tissue of Populus euramericana canker.</title>
        <authorList>
            <person name="Xu G."/>
        </authorList>
    </citation>
    <scope>NUCLEOTIDE SEQUENCE [LARGE SCALE GENOMIC DNA]</scope>
    <source>
        <strain evidence="2">CGMCC 1.12963</strain>
    </source>
</reference>
<comment type="caution">
    <text evidence="2">The sequence shown here is derived from an EMBL/GenBank/DDBJ whole genome shotgun (WGS) entry which is preliminary data.</text>
</comment>
<accession>A0A3S3LNR8</accession>
<dbReference type="EMBL" id="SAVA01000002">
    <property type="protein sequence ID" value="RWR53659.1"/>
    <property type="molecule type" value="Genomic_DNA"/>
</dbReference>
<feature type="signal peptide" evidence="1">
    <location>
        <begin position="1"/>
        <end position="20"/>
    </location>
</feature>
<keyword evidence="3" id="KW-1185">Reference proteome</keyword>
<evidence type="ECO:0000313" key="2">
    <source>
        <dbReference type="EMBL" id="RWR53659.1"/>
    </source>
</evidence>
<evidence type="ECO:0008006" key="4">
    <source>
        <dbReference type="Google" id="ProtNLM"/>
    </source>
</evidence>
<dbReference type="RefSeq" id="WP_128154831.1">
    <property type="nucleotide sequence ID" value="NZ_JBHSOM010000027.1"/>
</dbReference>
<reference evidence="2" key="2">
    <citation type="submission" date="2019-01" db="EMBL/GenBank/DDBJ databases">
        <authorList>
            <person name="Li Y."/>
        </authorList>
    </citation>
    <scope>NUCLEOTIDE SEQUENCE [LARGE SCALE GENOMIC DNA]</scope>
    <source>
        <strain evidence="2">CGMCC 1.12963</strain>
    </source>
</reference>
<sequence>MRARLILPLLLAFAAAPLRAADIGPPMTAEDFDARTLGKTITYSAGGQVYGIEEYRPGHKVVWAFAEGDCHEGDWFQQGAQICFDYHDDTPLQCWTFHDSPEGLVARFEGRDDGEPLISLKESAAPLNCPGPDLGV</sequence>
<organism evidence="2 3">
    <name type="scientific">Paenirhodobacter huangdaonensis</name>
    <dbReference type="NCBI Taxonomy" id="2501515"/>
    <lineage>
        <taxon>Bacteria</taxon>
        <taxon>Pseudomonadati</taxon>
        <taxon>Pseudomonadota</taxon>
        <taxon>Alphaproteobacteria</taxon>
        <taxon>Rhodobacterales</taxon>
        <taxon>Rhodobacter group</taxon>
        <taxon>Paenirhodobacter</taxon>
    </lineage>
</organism>
<gene>
    <name evidence="2" type="ORF">EOW66_03255</name>
</gene>
<dbReference type="AlphaFoldDB" id="A0A3S3LNR8"/>